<dbReference type="SUPFAM" id="SSF88659">
    <property type="entry name" value="Sigma3 and sigma4 domains of RNA polymerase sigma factors"/>
    <property type="match status" value="2"/>
</dbReference>
<feature type="compositionally biased region" description="Basic and acidic residues" evidence="5">
    <location>
        <begin position="1"/>
        <end position="14"/>
    </location>
</feature>
<dbReference type="InterPro" id="IPR013325">
    <property type="entry name" value="RNA_pol_sigma_r2"/>
</dbReference>
<accession>A0A511MHR8</accession>
<dbReference type="PRINTS" id="PR00046">
    <property type="entry name" value="SIGMA70FCT"/>
</dbReference>
<dbReference type="Pfam" id="PF04539">
    <property type="entry name" value="Sigma70_r3"/>
    <property type="match status" value="1"/>
</dbReference>
<dbReference type="CDD" id="cd06171">
    <property type="entry name" value="Sigma70_r4"/>
    <property type="match status" value="1"/>
</dbReference>
<keyword evidence="1" id="KW-0805">Transcription regulation</keyword>
<evidence type="ECO:0000259" key="6">
    <source>
        <dbReference type="Pfam" id="PF04539"/>
    </source>
</evidence>
<evidence type="ECO:0000259" key="7">
    <source>
        <dbReference type="Pfam" id="PF04542"/>
    </source>
</evidence>
<keyword evidence="2" id="KW-0731">Sigma factor</keyword>
<gene>
    <name evidence="9" type="primary">sigB</name>
    <name evidence="9" type="ORF">NN4_45000</name>
</gene>
<keyword evidence="3" id="KW-0238">DNA-binding</keyword>
<dbReference type="GO" id="GO:0006352">
    <property type="term" value="P:DNA-templated transcription initiation"/>
    <property type="evidence" value="ECO:0007669"/>
    <property type="project" value="InterPro"/>
</dbReference>
<dbReference type="InterPro" id="IPR007624">
    <property type="entry name" value="RNA_pol_sigma70_r3"/>
</dbReference>
<dbReference type="RefSeq" id="WP_147134610.1">
    <property type="nucleotide sequence ID" value="NZ_BJXA01000031.1"/>
</dbReference>
<dbReference type="EMBL" id="BJXA01000031">
    <property type="protein sequence ID" value="GEM39981.1"/>
    <property type="molecule type" value="Genomic_DNA"/>
</dbReference>
<dbReference type="Gene3D" id="1.10.10.10">
    <property type="entry name" value="Winged helix-like DNA-binding domain superfamily/Winged helix DNA-binding domain"/>
    <property type="match status" value="2"/>
</dbReference>
<dbReference type="InterPro" id="IPR007630">
    <property type="entry name" value="RNA_pol_sigma70_r4"/>
</dbReference>
<keyword evidence="10" id="KW-1185">Reference proteome</keyword>
<dbReference type="GO" id="GO:0003677">
    <property type="term" value="F:DNA binding"/>
    <property type="evidence" value="ECO:0007669"/>
    <property type="project" value="UniProtKB-KW"/>
</dbReference>
<evidence type="ECO:0000256" key="5">
    <source>
        <dbReference type="SAM" id="MobiDB-lite"/>
    </source>
</evidence>
<dbReference type="Gene3D" id="1.20.120.1810">
    <property type="match status" value="1"/>
</dbReference>
<dbReference type="Proteomes" id="UP000321424">
    <property type="component" value="Unassembled WGS sequence"/>
</dbReference>
<organism evidence="9 10">
    <name type="scientific">Nocardia ninae NBRC 108245</name>
    <dbReference type="NCBI Taxonomy" id="1210091"/>
    <lineage>
        <taxon>Bacteria</taxon>
        <taxon>Bacillati</taxon>
        <taxon>Actinomycetota</taxon>
        <taxon>Actinomycetes</taxon>
        <taxon>Mycobacteriales</taxon>
        <taxon>Nocardiaceae</taxon>
        <taxon>Nocardia</taxon>
    </lineage>
</organism>
<keyword evidence="4" id="KW-0804">Transcription</keyword>
<evidence type="ECO:0000259" key="8">
    <source>
        <dbReference type="Pfam" id="PF04545"/>
    </source>
</evidence>
<dbReference type="PANTHER" id="PTHR30385">
    <property type="entry name" value="SIGMA FACTOR F FLAGELLAR"/>
    <property type="match status" value="1"/>
</dbReference>
<evidence type="ECO:0000256" key="1">
    <source>
        <dbReference type="ARBA" id="ARBA00023015"/>
    </source>
</evidence>
<dbReference type="AlphaFoldDB" id="A0A511MHR8"/>
<evidence type="ECO:0000256" key="3">
    <source>
        <dbReference type="ARBA" id="ARBA00023125"/>
    </source>
</evidence>
<dbReference type="InterPro" id="IPR000943">
    <property type="entry name" value="RNA_pol_sigma70"/>
</dbReference>
<dbReference type="InterPro" id="IPR014284">
    <property type="entry name" value="RNA_pol_sigma-70_dom"/>
</dbReference>
<reference evidence="9 10" key="1">
    <citation type="submission" date="2019-07" db="EMBL/GenBank/DDBJ databases">
        <title>Whole genome shotgun sequence of Nocardia ninae NBRC 108245.</title>
        <authorList>
            <person name="Hosoyama A."/>
            <person name="Uohara A."/>
            <person name="Ohji S."/>
            <person name="Ichikawa N."/>
        </authorList>
    </citation>
    <scope>NUCLEOTIDE SEQUENCE [LARGE SCALE GENOMIC DNA]</scope>
    <source>
        <strain evidence="9 10">NBRC 108245</strain>
    </source>
</reference>
<dbReference type="InterPro" id="IPR014322">
    <property type="entry name" value="RNA_pol_sigma-B/F/G"/>
</dbReference>
<protein>
    <submittedName>
        <fullName evidence="9">RNA polymerase sigma factor</fullName>
    </submittedName>
</protein>
<evidence type="ECO:0000313" key="9">
    <source>
        <dbReference type="EMBL" id="GEM39981.1"/>
    </source>
</evidence>
<dbReference type="SUPFAM" id="SSF88946">
    <property type="entry name" value="Sigma2 domain of RNA polymerase sigma factors"/>
    <property type="match status" value="1"/>
</dbReference>
<dbReference type="PANTHER" id="PTHR30385:SF4">
    <property type="entry name" value="RNA POLYMERASE SIGMA-E FACTOR"/>
    <property type="match status" value="1"/>
</dbReference>
<feature type="region of interest" description="Disordered" evidence="5">
    <location>
        <begin position="1"/>
        <end position="22"/>
    </location>
</feature>
<evidence type="ECO:0000256" key="2">
    <source>
        <dbReference type="ARBA" id="ARBA00023082"/>
    </source>
</evidence>
<dbReference type="Pfam" id="PF04542">
    <property type="entry name" value="Sigma70_r2"/>
    <property type="match status" value="1"/>
</dbReference>
<proteinExistence type="predicted"/>
<feature type="domain" description="RNA polymerase sigma-70 region 3" evidence="6">
    <location>
        <begin position="138"/>
        <end position="189"/>
    </location>
</feature>
<evidence type="ECO:0000313" key="10">
    <source>
        <dbReference type="Proteomes" id="UP000321424"/>
    </source>
</evidence>
<dbReference type="Pfam" id="PF04545">
    <property type="entry name" value="Sigma70_r4"/>
    <property type="match status" value="1"/>
</dbReference>
<evidence type="ECO:0000256" key="4">
    <source>
        <dbReference type="ARBA" id="ARBA00023163"/>
    </source>
</evidence>
<dbReference type="InterPro" id="IPR036388">
    <property type="entry name" value="WH-like_DNA-bd_sf"/>
</dbReference>
<dbReference type="NCBIfam" id="TIGR02980">
    <property type="entry name" value="SigBFG"/>
    <property type="match status" value="1"/>
</dbReference>
<dbReference type="InterPro" id="IPR007627">
    <property type="entry name" value="RNA_pol_sigma70_r2"/>
</dbReference>
<comment type="caution">
    <text evidence="9">The sequence shown here is derived from an EMBL/GenBank/DDBJ whole genome shotgun (WGS) entry which is preliminary data.</text>
</comment>
<dbReference type="GO" id="GO:0016987">
    <property type="term" value="F:sigma factor activity"/>
    <property type="evidence" value="ECO:0007669"/>
    <property type="project" value="UniProtKB-KW"/>
</dbReference>
<feature type="domain" description="RNA polymerase sigma-70 region 2" evidence="7">
    <location>
        <begin position="53"/>
        <end position="119"/>
    </location>
</feature>
<name>A0A511MHR8_9NOCA</name>
<dbReference type="NCBIfam" id="TIGR02937">
    <property type="entry name" value="sigma70-ECF"/>
    <property type="match status" value="1"/>
</dbReference>
<dbReference type="OrthoDB" id="9804285at2"/>
<dbReference type="InterPro" id="IPR013324">
    <property type="entry name" value="RNA_pol_sigma_r3/r4-like"/>
</dbReference>
<sequence>MQRDFTADRVDAPRRTQSRGDSYDNIEPWFEKMATLDADDPHRNELREEVMRLCLPLAEHIARKFAGRGESFDDLQQIASLGLILAVDRFDVTRGSSFLSFAVPTIMGEVRRHFRDHTWAVRVPRRLKEIQQLLGPTTETLSNRLGRVPTAREIAAELDLDVGEVTQALIAKNGYQTNSIDAVTRDDGEAAPMPLAAGLGAEEPCYQLLEQSMTVRPLIAALPERERRVLIMRFFESMTQAQIAEQLGVSQMQVSRILSKTLNTLRAQASDEEPSICVA</sequence>
<feature type="domain" description="RNA polymerase sigma-70 region 4" evidence="8">
    <location>
        <begin position="219"/>
        <end position="267"/>
    </location>
</feature>